<dbReference type="Pfam" id="PF06472">
    <property type="entry name" value="ABC_membrane_2"/>
    <property type="match status" value="1"/>
</dbReference>
<dbReference type="SUPFAM" id="SSF52540">
    <property type="entry name" value="P-loop containing nucleoside triphosphate hydrolases"/>
    <property type="match status" value="1"/>
</dbReference>
<dbReference type="InterPro" id="IPR003593">
    <property type="entry name" value="AAA+_ATPase"/>
</dbReference>
<evidence type="ECO:0000256" key="2">
    <source>
        <dbReference type="ARBA" id="ARBA00022448"/>
    </source>
</evidence>
<keyword evidence="3 9" id="KW-0812">Transmembrane</keyword>
<feature type="domain" description="ABC transmembrane type-1" evidence="11">
    <location>
        <begin position="30"/>
        <end position="328"/>
    </location>
</feature>
<dbReference type="GO" id="GO:0016887">
    <property type="term" value="F:ATP hydrolysis activity"/>
    <property type="evidence" value="ECO:0007669"/>
    <property type="project" value="InterPro"/>
</dbReference>
<evidence type="ECO:0000256" key="5">
    <source>
        <dbReference type="ARBA" id="ARBA00022840"/>
    </source>
</evidence>
<evidence type="ECO:0000256" key="7">
    <source>
        <dbReference type="ARBA" id="ARBA00023136"/>
    </source>
</evidence>
<dbReference type="InterPro" id="IPR017871">
    <property type="entry name" value="ABC_transporter-like_CS"/>
</dbReference>
<dbReference type="Pfam" id="PF00005">
    <property type="entry name" value="ABC_tran"/>
    <property type="match status" value="1"/>
</dbReference>
<dbReference type="InterPro" id="IPR011527">
    <property type="entry name" value="ABC1_TM_dom"/>
</dbReference>
<evidence type="ECO:0000256" key="4">
    <source>
        <dbReference type="ARBA" id="ARBA00022741"/>
    </source>
</evidence>
<dbReference type="InterPro" id="IPR027417">
    <property type="entry name" value="P-loop_NTPase"/>
</dbReference>
<dbReference type="RefSeq" id="WP_068909359.1">
    <property type="nucleotide sequence ID" value="NZ_LXEW01000038.1"/>
</dbReference>
<organism evidence="12 13">
    <name type="scientific">Providencia heimbachae ATCC 35613</name>
    <dbReference type="NCBI Taxonomy" id="1354272"/>
    <lineage>
        <taxon>Bacteria</taxon>
        <taxon>Pseudomonadati</taxon>
        <taxon>Pseudomonadota</taxon>
        <taxon>Gammaproteobacteria</taxon>
        <taxon>Enterobacterales</taxon>
        <taxon>Morganellaceae</taxon>
        <taxon>Providencia</taxon>
    </lineage>
</organism>
<keyword evidence="5 12" id="KW-0067">ATP-binding</keyword>
<dbReference type="GO" id="GO:0005886">
    <property type="term" value="C:plasma membrane"/>
    <property type="evidence" value="ECO:0007669"/>
    <property type="project" value="UniProtKB-SubCell"/>
</dbReference>
<feature type="transmembrane region" description="Helical" evidence="9">
    <location>
        <begin position="184"/>
        <end position="207"/>
    </location>
</feature>
<dbReference type="PANTHER" id="PTHR11384">
    <property type="entry name" value="ATP-BINDING CASSETTE, SUB-FAMILY D MEMBER"/>
    <property type="match status" value="1"/>
</dbReference>
<dbReference type="Gene3D" id="3.40.50.300">
    <property type="entry name" value="P-loop containing nucleotide triphosphate hydrolases"/>
    <property type="match status" value="1"/>
</dbReference>
<proteinExistence type="predicted"/>
<name>A0A1B7JQK2_9GAMM</name>
<evidence type="ECO:0000313" key="13">
    <source>
        <dbReference type="Proteomes" id="UP000078224"/>
    </source>
</evidence>
<dbReference type="EMBL" id="LXEW01000038">
    <property type="protein sequence ID" value="OAT50186.1"/>
    <property type="molecule type" value="Genomic_DNA"/>
</dbReference>
<evidence type="ECO:0000256" key="9">
    <source>
        <dbReference type="SAM" id="Phobius"/>
    </source>
</evidence>
<evidence type="ECO:0000256" key="6">
    <source>
        <dbReference type="ARBA" id="ARBA00022989"/>
    </source>
</evidence>
<keyword evidence="12" id="KW-0378">Hydrolase</keyword>
<dbReference type="SUPFAM" id="SSF90123">
    <property type="entry name" value="ABC transporter transmembrane region"/>
    <property type="match status" value="1"/>
</dbReference>
<keyword evidence="2" id="KW-0813">Transport</keyword>
<dbReference type="InterPro" id="IPR050835">
    <property type="entry name" value="ABC_transporter_sub-D"/>
</dbReference>
<feature type="transmembrane region" description="Helical" evidence="9">
    <location>
        <begin position="143"/>
        <end position="164"/>
    </location>
</feature>
<keyword evidence="13" id="KW-1185">Reference proteome</keyword>
<dbReference type="PATRIC" id="fig|1354272.4.peg.2798"/>
<dbReference type="Proteomes" id="UP000078224">
    <property type="component" value="Unassembled WGS sequence"/>
</dbReference>
<dbReference type="Gene3D" id="1.20.1560.10">
    <property type="entry name" value="ABC transporter type 1, transmembrane domain"/>
    <property type="match status" value="1"/>
</dbReference>
<feature type="domain" description="ABC transporter" evidence="10">
    <location>
        <begin position="359"/>
        <end position="572"/>
    </location>
</feature>
<dbReference type="SMART" id="SM00382">
    <property type="entry name" value="AAA"/>
    <property type="match status" value="1"/>
</dbReference>
<dbReference type="PROSITE" id="PS50929">
    <property type="entry name" value="ABC_TM1F"/>
    <property type="match status" value="1"/>
</dbReference>
<reference evidence="12 13" key="1">
    <citation type="submission" date="2016-04" db="EMBL/GenBank/DDBJ databases">
        <title>ATOL: Assembling a taxonomically balanced genome-scale reconstruction of the evolutionary history of the Enterobacteriaceae.</title>
        <authorList>
            <person name="Plunkett G.III."/>
            <person name="Neeno-Eckwall E.C."/>
            <person name="Glasner J.D."/>
            <person name="Perna N.T."/>
        </authorList>
    </citation>
    <scope>NUCLEOTIDE SEQUENCE [LARGE SCALE GENOMIC DNA]</scope>
    <source>
        <strain evidence="12 13">ATCC 35613</strain>
    </source>
</reference>
<evidence type="ECO:0000313" key="12">
    <source>
        <dbReference type="EMBL" id="OAT50186.1"/>
    </source>
</evidence>
<keyword evidence="4" id="KW-0547">Nucleotide-binding</keyword>
<protein>
    <submittedName>
        <fullName evidence="12">CydC family ATP-binding transport protein</fullName>
        <ecNumber evidence="12">3.6.1.15</ecNumber>
        <ecNumber evidence="12">3.6.1.3</ecNumber>
    </submittedName>
</protein>
<gene>
    <name evidence="12" type="ORF">M998_2743</name>
</gene>
<keyword evidence="7 9" id="KW-0472">Membrane</keyword>
<dbReference type="InterPro" id="IPR036640">
    <property type="entry name" value="ABC1_TM_sf"/>
</dbReference>
<dbReference type="OrthoDB" id="9810134at2"/>
<dbReference type="PROSITE" id="PS50893">
    <property type="entry name" value="ABC_TRANSPORTER_2"/>
    <property type="match status" value="1"/>
</dbReference>
<feature type="transmembrane region" description="Helical" evidence="9">
    <location>
        <begin position="21"/>
        <end position="42"/>
    </location>
</feature>
<dbReference type="PROSITE" id="PS00211">
    <property type="entry name" value="ABC_TRANSPORTER_1"/>
    <property type="match status" value="1"/>
</dbReference>
<dbReference type="InterPro" id="IPR003439">
    <property type="entry name" value="ABC_transporter-like_ATP-bd"/>
</dbReference>
<evidence type="ECO:0000256" key="8">
    <source>
        <dbReference type="SAM" id="MobiDB-lite"/>
    </source>
</evidence>
<feature type="transmembrane region" description="Helical" evidence="9">
    <location>
        <begin position="62"/>
        <end position="87"/>
    </location>
</feature>
<dbReference type="EC" id="3.6.1.15" evidence="12"/>
<evidence type="ECO:0000259" key="11">
    <source>
        <dbReference type="PROSITE" id="PS50929"/>
    </source>
</evidence>
<comment type="caution">
    <text evidence="12">The sequence shown here is derived from an EMBL/GenBank/DDBJ whole genome shotgun (WGS) entry which is preliminary data.</text>
</comment>
<dbReference type="GO" id="GO:0140359">
    <property type="term" value="F:ABC-type transporter activity"/>
    <property type="evidence" value="ECO:0007669"/>
    <property type="project" value="InterPro"/>
</dbReference>
<sequence>MKTLKQFFYLVKPFWGQRAALLCWILLFSSLGLTLTSVWFNVKMNAWNGDFYNSLQKLDGQALYGLLQYFVILVSGLIFVVVMGNYLKQMLIIRWRKGMTELILGRWLSPNSKHYMLRLTSQEPDNPDQRIAEDIRLLVESTLNLLVTFLHSMLTLVSFAAILWTLSGSLTFNFSGSDWTIPGYMFWACIIYTLIGIALTQWIGFPLRRLHMDKQRREADYRSTLINCRQHGDAIAGQRGEQQDRTELMGRFSEIISNWNRLIRCERNLAFYTVGYQQVTALAPVLLALPKFLAGEIMLGGLMQLRQAFSSVATSLGWFIFAYKEIAAWQATVSRLYNFVILLEKDKAADVTVEESKTPLVANLTVSTADNRQLIKTVNLVAQQGELILISGRSGIGKSTLLRALSGHWPFFSGNISRTRNLMWIPQRLYLPMSRLDSLLAYPQNASRFSQADFQYALTLVGLKKLHHQLALETDWNNRLSGGEQQRIMFARLLLNRPKLLLLDETTSALDENSALELLALLKAELHDSAIVLVSHQRFIASLAEQNIHLSESSLSASQDDAHLPTGTPEYAS</sequence>
<keyword evidence="6 9" id="KW-1133">Transmembrane helix</keyword>
<evidence type="ECO:0000256" key="3">
    <source>
        <dbReference type="ARBA" id="ARBA00022692"/>
    </source>
</evidence>
<accession>A0A1B7JQK2</accession>
<dbReference type="PANTHER" id="PTHR11384:SF59">
    <property type="entry name" value="LYSOSOMAL COBALAMIN TRANSPORTER ABCD4"/>
    <property type="match status" value="1"/>
</dbReference>
<evidence type="ECO:0000256" key="1">
    <source>
        <dbReference type="ARBA" id="ARBA00004651"/>
    </source>
</evidence>
<comment type="subcellular location">
    <subcellularLocation>
        <location evidence="1">Cell membrane</location>
        <topology evidence="1">Multi-pass membrane protein</topology>
    </subcellularLocation>
</comment>
<dbReference type="EC" id="3.6.1.3" evidence="12"/>
<evidence type="ECO:0000259" key="10">
    <source>
        <dbReference type="PROSITE" id="PS50893"/>
    </source>
</evidence>
<dbReference type="AlphaFoldDB" id="A0A1B7JQK2"/>
<feature type="region of interest" description="Disordered" evidence="8">
    <location>
        <begin position="554"/>
        <end position="573"/>
    </location>
</feature>
<dbReference type="GO" id="GO:0005524">
    <property type="term" value="F:ATP binding"/>
    <property type="evidence" value="ECO:0007669"/>
    <property type="project" value="UniProtKB-KW"/>
</dbReference>